<comment type="similarity">
    <text evidence="2">Belongs to the ABC-4 integral membrane protein family. HrtB subfamily.</text>
</comment>
<evidence type="ECO:0000256" key="6">
    <source>
        <dbReference type="ARBA" id="ARBA00022475"/>
    </source>
</evidence>
<comment type="function">
    <text evidence="10">Part of the ABC transporter complex hrt involved in hemin import. Responsible for the translocation of the substrate across the membrane.</text>
</comment>
<sequence>MFLAWNEIKKNKLRFTLIIGVLMLVSYLVFFLSGLATGLQNLNRESVDKWQAEAIILTEESDKSMNQSSLTIEDSEAIDAKELAVIGQINAVAGNGDRKTKVSLFGIREDEFIMPKVTEGKVFTEENEVIASDVLKDEGFKIGDELQLSSSEQILKIVGFTDKARFNAAPVLYGDLSTFHRVKFGEAAEVNSTSINAIVVRDDNIEAITTDDFLELMEVETFIKNLPGYTEQSLTLNFMIYFLFVISAVIVAIFLYVLTVQKISMFGVMKAQGISNGYLSRSVIAQTFLLAAVGVIVGFVLTLITGALLPSAVPVAFNLITMSIYGLVLIVVAIMGAVFSILTIVRIDPLKAIGG</sequence>
<name>A0ABV3VR14_9BACI</name>
<comment type="subunit">
    <text evidence="3">The complex is composed of two ATP-binding proteins (HrtA), two transmembrane proteins (HrtB) and a solute-binding protein.</text>
</comment>
<evidence type="ECO:0000256" key="4">
    <source>
        <dbReference type="ARBA" id="ARBA00016962"/>
    </source>
</evidence>
<reference evidence="13 14" key="1">
    <citation type="submission" date="2024-07" db="EMBL/GenBank/DDBJ databases">
        <title>Characterization of a bacterium isolated from hydrolysated instant sea cucumber by whole-genome sequencing and metabolomics.</title>
        <authorList>
            <person name="Luo X."/>
            <person name="Zhang Z."/>
            <person name="Zheng Z."/>
            <person name="Zhang W."/>
            <person name="Ming T."/>
            <person name="Jiao L."/>
            <person name="Su X."/>
            <person name="Kong F."/>
            <person name="Xu J."/>
        </authorList>
    </citation>
    <scope>NUCLEOTIDE SEQUENCE [LARGE SCALE GENOMIC DNA]</scope>
    <source>
        <strain evidence="13 14">XL-2024</strain>
    </source>
</reference>
<keyword evidence="8 11" id="KW-1133">Transmembrane helix</keyword>
<organism evidence="13 14">
    <name type="scientific">Lysinibacillus xylanilyticus</name>
    <dbReference type="NCBI Taxonomy" id="582475"/>
    <lineage>
        <taxon>Bacteria</taxon>
        <taxon>Bacillati</taxon>
        <taxon>Bacillota</taxon>
        <taxon>Bacilli</taxon>
        <taxon>Bacillales</taxon>
        <taxon>Bacillaceae</taxon>
        <taxon>Lysinibacillus</taxon>
    </lineage>
</organism>
<evidence type="ECO:0000256" key="5">
    <source>
        <dbReference type="ARBA" id="ARBA00022448"/>
    </source>
</evidence>
<comment type="caution">
    <text evidence="13">The sequence shown here is derived from an EMBL/GenBank/DDBJ whole genome shotgun (WGS) entry which is preliminary data.</text>
</comment>
<evidence type="ECO:0000256" key="1">
    <source>
        <dbReference type="ARBA" id="ARBA00004651"/>
    </source>
</evidence>
<feature type="domain" description="ABC3 transporter permease C-terminal" evidence="12">
    <location>
        <begin position="237"/>
        <end position="349"/>
    </location>
</feature>
<comment type="subcellular location">
    <subcellularLocation>
        <location evidence="1">Cell membrane</location>
        <topology evidence="1">Multi-pass membrane protein</topology>
    </subcellularLocation>
</comment>
<keyword evidence="6" id="KW-1003">Cell membrane</keyword>
<evidence type="ECO:0000256" key="3">
    <source>
        <dbReference type="ARBA" id="ARBA00011131"/>
    </source>
</evidence>
<evidence type="ECO:0000256" key="11">
    <source>
        <dbReference type="SAM" id="Phobius"/>
    </source>
</evidence>
<feature type="transmembrane region" description="Helical" evidence="11">
    <location>
        <begin position="15"/>
        <end position="36"/>
    </location>
</feature>
<evidence type="ECO:0000256" key="8">
    <source>
        <dbReference type="ARBA" id="ARBA00022989"/>
    </source>
</evidence>
<dbReference type="PANTHER" id="PTHR43738:SF1">
    <property type="entry name" value="HEMIN TRANSPORT SYSTEM PERMEASE PROTEIN HRTB-RELATED"/>
    <property type="match status" value="1"/>
</dbReference>
<dbReference type="RefSeq" id="WP_368634842.1">
    <property type="nucleotide sequence ID" value="NZ_JBFRHK010000001.1"/>
</dbReference>
<keyword evidence="9 11" id="KW-0472">Membrane</keyword>
<protein>
    <recommendedName>
        <fullName evidence="4">Putative hemin transport system permease protein HrtB</fullName>
    </recommendedName>
</protein>
<feature type="transmembrane region" description="Helical" evidence="11">
    <location>
        <begin position="324"/>
        <end position="345"/>
    </location>
</feature>
<evidence type="ECO:0000256" key="10">
    <source>
        <dbReference type="ARBA" id="ARBA00024973"/>
    </source>
</evidence>
<feature type="transmembrane region" description="Helical" evidence="11">
    <location>
        <begin position="238"/>
        <end position="258"/>
    </location>
</feature>
<evidence type="ECO:0000259" key="12">
    <source>
        <dbReference type="Pfam" id="PF02687"/>
    </source>
</evidence>
<evidence type="ECO:0000256" key="7">
    <source>
        <dbReference type="ARBA" id="ARBA00022692"/>
    </source>
</evidence>
<keyword evidence="5" id="KW-0813">Transport</keyword>
<evidence type="ECO:0000256" key="9">
    <source>
        <dbReference type="ARBA" id="ARBA00023136"/>
    </source>
</evidence>
<dbReference type="Pfam" id="PF02687">
    <property type="entry name" value="FtsX"/>
    <property type="match status" value="1"/>
</dbReference>
<dbReference type="InterPro" id="IPR003838">
    <property type="entry name" value="ABC3_permease_C"/>
</dbReference>
<dbReference type="PANTHER" id="PTHR43738">
    <property type="entry name" value="ABC TRANSPORTER, MEMBRANE PROTEIN"/>
    <property type="match status" value="1"/>
</dbReference>
<dbReference type="EMBL" id="JBFRHK010000001">
    <property type="protein sequence ID" value="MEX3743811.1"/>
    <property type="molecule type" value="Genomic_DNA"/>
</dbReference>
<feature type="transmembrane region" description="Helical" evidence="11">
    <location>
        <begin position="278"/>
        <end position="304"/>
    </location>
</feature>
<evidence type="ECO:0000313" key="14">
    <source>
        <dbReference type="Proteomes" id="UP001558534"/>
    </source>
</evidence>
<keyword evidence="7 11" id="KW-0812">Transmembrane</keyword>
<dbReference type="InterPro" id="IPR051125">
    <property type="entry name" value="ABC-4/HrtB_transporter"/>
</dbReference>
<accession>A0ABV3VR14</accession>
<proteinExistence type="inferred from homology"/>
<gene>
    <name evidence="13" type="ORF">AB1300_01545</name>
</gene>
<evidence type="ECO:0000313" key="13">
    <source>
        <dbReference type="EMBL" id="MEX3743811.1"/>
    </source>
</evidence>
<evidence type="ECO:0000256" key="2">
    <source>
        <dbReference type="ARBA" id="ARBA00008697"/>
    </source>
</evidence>
<keyword evidence="14" id="KW-1185">Reference proteome</keyword>
<dbReference type="Proteomes" id="UP001558534">
    <property type="component" value="Unassembled WGS sequence"/>
</dbReference>